<evidence type="ECO:0000256" key="1">
    <source>
        <dbReference type="SAM" id="MobiDB-lite"/>
    </source>
</evidence>
<evidence type="ECO:0000313" key="2">
    <source>
        <dbReference type="EMBL" id="KAG8627546.1"/>
    </source>
</evidence>
<proteinExistence type="predicted"/>
<protein>
    <submittedName>
        <fullName evidence="2">Uncharacterized protein</fullName>
    </submittedName>
</protein>
<comment type="caution">
    <text evidence="2">The sequence shown here is derived from an EMBL/GenBank/DDBJ whole genome shotgun (WGS) entry which is preliminary data.</text>
</comment>
<name>A0A8K0L4G3_9PEZI</name>
<gene>
    <name evidence="2" type="ORF">KVT40_005029</name>
</gene>
<reference evidence="2" key="1">
    <citation type="submission" date="2021-07" db="EMBL/GenBank/DDBJ databases">
        <title>Elsinoe batatas strain:CRI-CJ2 Genome sequencing and assembly.</title>
        <authorList>
            <person name="Huang L."/>
        </authorList>
    </citation>
    <scope>NUCLEOTIDE SEQUENCE</scope>
    <source>
        <strain evidence="2">CRI-CJ2</strain>
    </source>
</reference>
<organism evidence="2 3">
    <name type="scientific">Elsinoe batatas</name>
    <dbReference type="NCBI Taxonomy" id="2601811"/>
    <lineage>
        <taxon>Eukaryota</taxon>
        <taxon>Fungi</taxon>
        <taxon>Dikarya</taxon>
        <taxon>Ascomycota</taxon>
        <taxon>Pezizomycotina</taxon>
        <taxon>Dothideomycetes</taxon>
        <taxon>Dothideomycetidae</taxon>
        <taxon>Myriangiales</taxon>
        <taxon>Elsinoaceae</taxon>
        <taxon>Elsinoe</taxon>
    </lineage>
</organism>
<evidence type="ECO:0000313" key="3">
    <source>
        <dbReference type="Proteomes" id="UP000809789"/>
    </source>
</evidence>
<sequence>MDKVLKPKIEAMLAQLKKQKEHDESTKNTSKSKENDKMDVDSEAKNKSISFDEDELRDAATIRNPLFPLLVREYLDSGVLERMIKKAGTLG</sequence>
<dbReference type="AlphaFoldDB" id="A0A8K0L4G3"/>
<feature type="compositionally biased region" description="Basic and acidic residues" evidence="1">
    <location>
        <begin position="18"/>
        <end position="46"/>
    </location>
</feature>
<feature type="region of interest" description="Disordered" evidence="1">
    <location>
        <begin position="16"/>
        <end position="49"/>
    </location>
</feature>
<accession>A0A8K0L4G3</accession>
<dbReference type="Proteomes" id="UP000809789">
    <property type="component" value="Unassembled WGS sequence"/>
</dbReference>
<keyword evidence="3" id="KW-1185">Reference proteome</keyword>
<dbReference type="EMBL" id="JAESVG020000005">
    <property type="protein sequence ID" value="KAG8627546.1"/>
    <property type="molecule type" value="Genomic_DNA"/>
</dbReference>